<keyword evidence="2" id="KW-1185">Reference proteome</keyword>
<dbReference type="PROSITE" id="PS50878">
    <property type="entry name" value="RT_POL"/>
    <property type="match status" value="1"/>
</dbReference>
<sequence>MLDPNIMCENWKTIFLSVADFHAPERTKKVRREYAPWITENFKQTMRRRDFLKKKAVKTGSKHFHDAYKRTRNDLNRLIKNTKAIYFTNTLNDCDNNPKKMWKTINKLTNKQSKTTVISEIQNDNQNLTKKHEIADALNSHFNEVASRLVNNMPQSSRTFESYVTRSDTQFTIQNVSLTKVYKLLSTIKTSKSAGHDRITGKLLRDAAEVIAPSLSAIFNASINTGIFPEDFKIAIISPIHKAGSKTNCDNYRPISVLSSVAKIYEKLVTEQLEIYLETNHILAEQQAGFRKNHSTQTSLLNITNQWLMNMDKGLLNGVIFLDLKKAFDCVDHNILLKKMHYYGIRGHTLAWFQSYLSSRIQICKVDQTMSKTRTVKCGIPQGSNLGPLHFLLYINDLPNCLTSSSASMFADDTNVSTNGKTNDELQERINVDLENIHQWLLANKLTLNKDKTEYMIIGSRQRISNLVLTDPKIELGESVIKRE</sequence>
<dbReference type="EMBL" id="CACRXK020000939">
    <property type="protein sequence ID" value="CAB3985923.1"/>
    <property type="molecule type" value="Genomic_DNA"/>
</dbReference>
<dbReference type="Proteomes" id="UP001152795">
    <property type="component" value="Unassembled WGS sequence"/>
</dbReference>
<dbReference type="AlphaFoldDB" id="A0A6S7G5R4"/>
<dbReference type="PANTHER" id="PTHR33332">
    <property type="entry name" value="REVERSE TRANSCRIPTASE DOMAIN-CONTAINING PROTEIN"/>
    <property type="match status" value="1"/>
</dbReference>
<dbReference type="InterPro" id="IPR000477">
    <property type="entry name" value="RT_dom"/>
</dbReference>
<evidence type="ECO:0000313" key="1">
    <source>
        <dbReference type="EMBL" id="CAB3985923.1"/>
    </source>
</evidence>
<comment type="caution">
    <text evidence="1">The sequence shown here is derived from an EMBL/GenBank/DDBJ whole genome shotgun (WGS) entry which is preliminary data.</text>
</comment>
<organism evidence="1 2">
    <name type="scientific">Paramuricea clavata</name>
    <name type="common">Red gorgonian</name>
    <name type="synonym">Violescent sea-whip</name>
    <dbReference type="NCBI Taxonomy" id="317549"/>
    <lineage>
        <taxon>Eukaryota</taxon>
        <taxon>Metazoa</taxon>
        <taxon>Cnidaria</taxon>
        <taxon>Anthozoa</taxon>
        <taxon>Octocorallia</taxon>
        <taxon>Malacalcyonacea</taxon>
        <taxon>Plexauridae</taxon>
        <taxon>Paramuricea</taxon>
    </lineage>
</organism>
<dbReference type="Pfam" id="PF00078">
    <property type="entry name" value="RVT_1"/>
    <property type="match status" value="1"/>
</dbReference>
<reference evidence="1" key="1">
    <citation type="submission" date="2020-04" db="EMBL/GenBank/DDBJ databases">
        <authorList>
            <person name="Alioto T."/>
            <person name="Alioto T."/>
            <person name="Gomez Garrido J."/>
        </authorList>
    </citation>
    <scope>NUCLEOTIDE SEQUENCE</scope>
    <source>
        <strain evidence="1">A484AB</strain>
    </source>
</reference>
<accession>A0A6S7G5R4</accession>
<evidence type="ECO:0000313" key="2">
    <source>
        <dbReference type="Proteomes" id="UP001152795"/>
    </source>
</evidence>
<protein>
    <submittedName>
        <fullName evidence="1">Uncharacterized protein</fullName>
    </submittedName>
</protein>
<proteinExistence type="predicted"/>
<dbReference type="InterPro" id="IPR043502">
    <property type="entry name" value="DNA/RNA_pol_sf"/>
</dbReference>
<dbReference type="CDD" id="cd01650">
    <property type="entry name" value="RT_nLTR_like"/>
    <property type="match status" value="1"/>
</dbReference>
<dbReference type="OrthoDB" id="416454at2759"/>
<name>A0A6S7G5R4_PARCT</name>
<gene>
    <name evidence="1" type="ORF">PACLA_8A053830</name>
</gene>
<dbReference type="SUPFAM" id="SSF56672">
    <property type="entry name" value="DNA/RNA polymerases"/>
    <property type="match status" value="1"/>
</dbReference>